<gene>
    <name evidence="1" type="ORF">K3G42_009964</name>
</gene>
<sequence length="291" mass="32714">MKRGVEVKHIKHNNYNFSYFTRGKPGAQPSILMLHGYLFSKDMWLDTLKYIPEDIHVVCVDLPGHGATTRLLGDSYRASDQAERIHEFVECIGLGKKPFHLVGFSIGGMIAGVYAALYPSYVHCLSLLSPGGLRYQEGYKIVQHLREMEMSINVGSNKLLSLTKRQAEELLKLGLYHPSVSQLQQLKGYLDEGRPETMFFIKNFLDLSSVESRYSLQDNASKITAPTEIIWGKCDKVLDSSGADVLAKAIPQCQVYLLDRCGHFITINRPQKSAELILEFHNSVCGTKKTN</sequence>
<reference evidence="1" key="1">
    <citation type="submission" date="2021-08" db="EMBL/GenBank/DDBJ databases">
        <title>The first chromosome-level gecko genome reveals the dynamic sex chromosomes of Neotropical dwarf geckos (Sphaerodactylidae: Sphaerodactylus).</title>
        <authorList>
            <person name="Pinto B.J."/>
            <person name="Keating S.E."/>
            <person name="Gamble T."/>
        </authorList>
    </citation>
    <scope>NUCLEOTIDE SEQUENCE</scope>
    <source>
        <strain evidence="1">TG3544</strain>
    </source>
</reference>
<evidence type="ECO:0000313" key="2">
    <source>
        <dbReference type="Proteomes" id="UP000827872"/>
    </source>
</evidence>
<comment type="caution">
    <text evidence="1">The sequence shown here is derived from an EMBL/GenBank/DDBJ whole genome shotgun (WGS) entry which is preliminary data.</text>
</comment>
<dbReference type="EMBL" id="CM037616">
    <property type="protein sequence ID" value="KAH7991757.1"/>
    <property type="molecule type" value="Genomic_DNA"/>
</dbReference>
<organism evidence="1 2">
    <name type="scientific">Sphaerodactylus townsendi</name>
    <dbReference type="NCBI Taxonomy" id="933632"/>
    <lineage>
        <taxon>Eukaryota</taxon>
        <taxon>Metazoa</taxon>
        <taxon>Chordata</taxon>
        <taxon>Craniata</taxon>
        <taxon>Vertebrata</taxon>
        <taxon>Euteleostomi</taxon>
        <taxon>Lepidosauria</taxon>
        <taxon>Squamata</taxon>
        <taxon>Bifurcata</taxon>
        <taxon>Gekkota</taxon>
        <taxon>Sphaerodactylidae</taxon>
        <taxon>Sphaerodactylus</taxon>
    </lineage>
</organism>
<proteinExistence type="predicted"/>
<name>A0ACB8EHD0_9SAUR</name>
<dbReference type="Proteomes" id="UP000827872">
    <property type="component" value="Linkage Group LG03"/>
</dbReference>
<keyword evidence="2" id="KW-1185">Reference proteome</keyword>
<evidence type="ECO:0000313" key="1">
    <source>
        <dbReference type="EMBL" id="KAH7991757.1"/>
    </source>
</evidence>
<protein>
    <submittedName>
        <fullName evidence="1">Uncharacterized protein</fullName>
    </submittedName>
</protein>
<accession>A0ACB8EHD0</accession>